<sequence length="97" mass="10967">MVPTLWTLHAIERCLDVKMVSCLDVWTHPSLECTSRQLQWSSDHVRDGVVASFREPVEKSGVAGFLEPIFVGRVCRVIVRRDGHEEKGVGDYEIDAN</sequence>
<proteinExistence type="predicted"/>
<organism evidence="1 2">
    <name type="scientific">Ceratodon purpureus</name>
    <name type="common">Fire moss</name>
    <name type="synonym">Dicranum purpureum</name>
    <dbReference type="NCBI Taxonomy" id="3225"/>
    <lineage>
        <taxon>Eukaryota</taxon>
        <taxon>Viridiplantae</taxon>
        <taxon>Streptophyta</taxon>
        <taxon>Embryophyta</taxon>
        <taxon>Bryophyta</taxon>
        <taxon>Bryophytina</taxon>
        <taxon>Bryopsida</taxon>
        <taxon>Dicranidae</taxon>
        <taxon>Pseudoditrichales</taxon>
        <taxon>Ditrichaceae</taxon>
        <taxon>Ceratodon</taxon>
    </lineage>
</organism>
<evidence type="ECO:0000313" key="1">
    <source>
        <dbReference type="EMBL" id="KAG0592070.1"/>
    </source>
</evidence>
<evidence type="ECO:0000313" key="2">
    <source>
        <dbReference type="Proteomes" id="UP000822688"/>
    </source>
</evidence>
<accession>A0A8T0J839</accession>
<dbReference type="Proteomes" id="UP000822688">
    <property type="component" value="Chromosome 1"/>
</dbReference>
<dbReference type="AlphaFoldDB" id="A0A8T0J839"/>
<name>A0A8T0J839_CERPU</name>
<protein>
    <submittedName>
        <fullName evidence="1">Uncharacterized protein</fullName>
    </submittedName>
</protein>
<comment type="caution">
    <text evidence="1">The sequence shown here is derived from an EMBL/GenBank/DDBJ whole genome shotgun (WGS) entry which is preliminary data.</text>
</comment>
<keyword evidence="2" id="KW-1185">Reference proteome</keyword>
<gene>
    <name evidence="1" type="ORF">KC19_1G222600</name>
</gene>
<reference evidence="1" key="1">
    <citation type="submission" date="2020-06" db="EMBL/GenBank/DDBJ databases">
        <title>WGS assembly of Ceratodon purpureus strain R40.</title>
        <authorList>
            <person name="Carey S.B."/>
            <person name="Jenkins J."/>
            <person name="Shu S."/>
            <person name="Lovell J.T."/>
            <person name="Sreedasyam A."/>
            <person name="Maumus F."/>
            <person name="Tiley G.P."/>
            <person name="Fernandez-Pozo N."/>
            <person name="Barry K."/>
            <person name="Chen C."/>
            <person name="Wang M."/>
            <person name="Lipzen A."/>
            <person name="Daum C."/>
            <person name="Saski C.A."/>
            <person name="Payton A.C."/>
            <person name="Mcbreen J.C."/>
            <person name="Conrad R.E."/>
            <person name="Kollar L.M."/>
            <person name="Olsson S."/>
            <person name="Huttunen S."/>
            <person name="Landis J.B."/>
            <person name="Wickett N.J."/>
            <person name="Johnson M.G."/>
            <person name="Rensing S.A."/>
            <person name="Grimwood J."/>
            <person name="Schmutz J."/>
            <person name="Mcdaniel S.F."/>
        </authorList>
    </citation>
    <scope>NUCLEOTIDE SEQUENCE</scope>
    <source>
        <strain evidence="1">R40</strain>
    </source>
</reference>
<dbReference type="EMBL" id="CM026421">
    <property type="protein sequence ID" value="KAG0592070.1"/>
    <property type="molecule type" value="Genomic_DNA"/>
</dbReference>